<dbReference type="AlphaFoldDB" id="A0A811UTI8"/>
<reference evidence="1" key="1">
    <citation type="submission" date="2020-11" db="EMBL/GenBank/DDBJ databases">
        <authorList>
            <person name="Whitehead M."/>
        </authorList>
    </citation>
    <scope>NUCLEOTIDE SEQUENCE</scope>
    <source>
        <strain evidence="1">EGII</strain>
    </source>
</reference>
<dbReference type="EMBL" id="CAJHJT010000023">
    <property type="protein sequence ID" value="CAD7001638.1"/>
    <property type="molecule type" value="Genomic_DNA"/>
</dbReference>
<comment type="caution">
    <text evidence="1">The sequence shown here is derived from an EMBL/GenBank/DDBJ whole genome shotgun (WGS) entry which is preliminary data.</text>
</comment>
<protein>
    <submittedName>
        <fullName evidence="1">(Mediterranean fruit fly) hypothetical protein</fullName>
    </submittedName>
</protein>
<keyword evidence="2" id="KW-1185">Reference proteome</keyword>
<gene>
    <name evidence="1" type="ORF">CCAP1982_LOCUS10132</name>
</gene>
<organism evidence="1 2">
    <name type="scientific">Ceratitis capitata</name>
    <name type="common">Mediterranean fruit fly</name>
    <name type="synonym">Tephritis capitata</name>
    <dbReference type="NCBI Taxonomy" id="7213"/>
    <lineage>
        <taxon>Eukaryota</taxon>
        <taxon>Metazoa</taxon>
        <taxon>Ecdysozoa</taxon>
        <taxon>Arthropoda</taxon>
        <taxon>Hexapoda</taxon>
        <taxon>Insecta</taxon>
        <taxon>Pterygota</taxon>
        <taxon>Neoptera</taxon>
        <taxon>Endopterygota</taxon>
        <taxon>Diptera</taxon>
        <taxon>Brachycera</taxon>
        <taxon>Muscomorpha</taxon>
        <taxon>Tephritoidea</taxon>
        <taxon>Tephritidae</taxon>
        <taxon>Ceratitis</taxon>
        <taxon>Ceratitis</taxon>
    </lineage>
</organism>
<name>A0A811UTI8_CERCA</name>
<sequence>MVERLSFHLTELGLRAHLTHSNDHWVVMTKYSSYLKLTCIIAYVQHLVINTRSNTLHNAEKGCGPIRHIEIAEAVRRLISPKCPTPLRSNLLRLQLFLDLNLQMLYTKRNIQLFDNETHCCLS</sequence>
<evidence type="ECO:0000313" key="1">
    <source>
        <dbReference type="EMBL" id="CAD7001638.1"/>
    </source>
</evidence>
<accession>A0A811UTI8</accession>
<evidence type="ECO:0000313" key="2">
    <source>
        <dbReference type="Proteomes" id="UP000606786"/>
    </source>
</evidence>
<dbReference type="Proteomes" id="UP000606786">
    <property type="component" value="Unassembled WGS sequence"/>
</dbReference>
<proteinExistence type="predicted"/>